<organism evidence="2 3">
    <name type="scientific">Kaistella daneshvariae</name>
    <dbReference type="NCBI Taxonomy" id="2487074"/>
    <lineage>
        <taxon>Bacteria</taxon>
        <taxon>Pseudomonadati</taxon>
        <taxon>Bacteroidota</taxon>
        <taxon>Flavobacteriia</taxon>
        <taxon>Flavobacteriales</taxon>
        <taxon>Weeksellaceae</taxon>
        <taxon>Chryseobacterium group</taxon>
        <taxon>Kaistella</taxon>
    </lineage>
</organism>
<protein>
    <submittedName>
        <fullName evidence="2">Glycosyltransferase family 2 protein</fullName>
    </submittedName>
</protein>
<sequence length="277" mass="32227">MERPIISVIVPCFNQAEYMDECLQSVLAQTFTAWECIIVNDGSTDKTEKNAALWLKKDPRFKYIFQENSGLSAARNSGIEIAVGEWILPLDCDDKISPDYLELAEKYMAQNPGIIYCDAEYFGARTGKIQLKSYDFKSLLIKNLIFCTAFFKTADWRKVGGFDENMRDGLEDWDFWISVVANNSEPVIKIPKTCFYYRIKEKSMLSALLLDEKKLAKVQAYVFQKHTTLYTEHFPDFITLLNENRDLKAEIFTYRNRMGHRLISKIRSFSKKWSNSR</sequence>
<dbReference type="CDD" id="cd00761">
    <property type="entry name" value="Glyco_tranf_GTA_type"/>
    <property type="match status" value="1"/>
</dbReference>
<name>A0A3N0WRI7_9FLAO</name>
<dbReference type="RefSeq" id="WP_123266007.1">
    <property type="nucleotide sequence ID" value="NZ_RJUG01000004.1"/>
</dbReference>
<proteinExistence type="predicted"/>
<dbReference type="OrthoDB" id="597270at2"/>
<comment type="caution">
    <text evidence="2">The sequence shown here is derived from an EMBL/GenBank/DDBJ whole genome shotgun (WGS) entry which is preliminary data.</text>
</comment>
<dbReference type="AlphaFoldDB" id="A0A3N0WRI7"/>
<evidence type="ECO:0000313" key="3">
    <source>
        <dbReference type="Proteomes" id="UP000270224"/>
    </source>
</evidence>
<feature type="domain" description="Glycosyltransferase 2-like" evidence="1">
    <location>
        <begin position="7"/>
        <end position="133"/>
    </location>
</feature>
<dbReference type="InterPro" id="IPR001173">
    <property type="entry name" value="Glyco_trans_2-like"/>
</dbReference>
<dbReference type="PANTHER" id="PTHR43685:SF2">
    <property type="entry name" value="GLYCOSYLTRANSFERASE 2-LIKE DOMAIN-CONTAINING PROTEIN"/>
    <property type="match status" value="1"/>
</dbReference>
<dbReference type="InterPro" id="IPR029044">
    <property type="entry name" value="Nucleotide-diphossugar_trans"/>
</dbReference>
<dbReference type="PANTHER" id="PTHR43685">
    <property type="entry name" value="GLYCOSYLTRANSFERASE"/>
    <property type="match status" value="1"/>
</dbReference>
<dbReference type="Gene3D" id="3.90.550.10">
    <property type="entry name" value="Spore Coat Polysaccharide Biosynthesis Protein SpsA, Chain A"/>
    <property type="match status" value="1"/>
</dbReference>
<dbReference type="Pfam" id="PF00535">
    <property type="entry name" value="Glycos_transf_2"/>
    <property type="match status" value="1"/>
</dbReference>
<accession>A0A3N0WRI7</accession>
<evidence type="ECO:0000259" key="1">
    <source>
        <dbReference type="Pfam" id="PF00535"/>
    </source>
</evidence>
<dbReference type="GO" id="GO:0016740">
    <property type="term" value="F:transferase activity"/>
    <property type="evidence" value="ECO:0007669"/>
    <property type="project" value="UniProtKB-KW"/>
</dbReference>
<reference evidence="3" key="2">
    <citation type="submission" date="2018-11" db="EMBL/GenBank/DDBJ databases">
        <title>Proposal to divide the Flavobacteriaceae and reorganize its genera based on Amino Acid Identity values calculated from whole genome sequences.</title>
        <authorList>
            <person name="Nicholson A.C."/>
            <person name="Gulvik C.A."/>
            <person name="Whitney A.M."/>
            <person name="Humrighouse B.W."/>
            <person name="Bell M."/>
            <person name="Holmens B."/>
            <person name="Steigerwalt A."/>
            <person name="Villarma A."/>
            <person name="Sheth M."/>
            <person name="Batra D."/>
            <person name="Pryor J."/>
            <person name="Bernardet J.-F."/>
            <person name="Hugo C."/>
            <person name="Kampfer P."/>
            <person name="Newman J."/>
            <person name="Mcquiston J.R."/>
        </authorList>
    </citation>
    <scope>NUCLEOTIDE SEQUENCE [LARGE SCALE GENOMIC DNA]</scope>
    <source>
        <strain evidence="3">H3056</strain>
    </source>
</reference>
<gene>
    <name evidence="2" type="ORF">EGI11_08320</name>
</gene>
<dbReference type="Proteomes" id="UP000270224">
    <property type="component" value="Unassembled WGS sequence"/>
</dbReference>
<keyword evidence="2" id="KW-0808">Transferase</keyword>
<reference evidence="3" key="1">
    <citation type="submission" date="2018-11" db="EMBL/GenBank/DDBJ databases">
        <title>Proposal to divide the Flavobacteriaceae and reorganize its genera based on Amino Acid Identity values calculated from whole genome sequences.</title>
        <authorList>
            <person name="Nicholson A.C."/>
            <person name="Gulvik C.A."/>
            <person name="Whitney A.M."/>
            <person name="Humrighouse B.W."/>
            <person name="Bell M."/>
            <person name="Holmes B."/>
            <person name="Steigerwalt A."/>
            <person name="Villarma A."/>
            <person name="Sheth M."/>
            <person name="Batra D."/>
            <person name="Pryor J."/>
            <person name="Bernardet J.-F."/>
            <person name="Hugo C."/>
            <person name="Kampfer P."/>
            <person name="Newman J."/>
            <person name="Mcquiston J.R."/>
        </authorList>
    </citation>
    <scope>NUCLEOTIDE SEQUENCE [LARGE SCALE GENOMIC DNA]</scope>
    <source>
        <strain evidence="3">H3056</strain>
    </source>
</reference>
<dbReference type="EMBL" id="RJUG01000004">
    <property type="protein sequence ID" value="ROI07687.1"/>
    <property type="molecule type" value="Genomic_DNA"/>
</dbReference>
<evidence type="ECO:0000313" key="2">
    <source>
        <dbReference type="EMBL" id="ROI07687.1"/>
    </source>
</evidence>
<dbReference type="InterPro" id="IPR050834">
    <property type="entry name" value="Glycosyltransf_2"/>
</dbReference>
<dbReference type="SUPFAM" id="SSF53448">
    <property type="entry name" value="Nucleotide-diphospho-sugar transferases"/>
    <property type="match status" value="1"/>
</dbReference>